<keyword evidence="2" id="KW-1133">Transmembrane helix</keyword>
<dbReference type="RefSeq" id="XP_029738926.1">
    <property type="nucleotide sequence ID" value="XM_029884825.1"/>
</dbReference>
<dbReference type="GeneID" id="40727124"/>
<feature type="region of interest" description="Disordered" evidence="1">
    <location>
        <begin position="1"/>
        <end position="45"/>
    </location>
</feature>
<comment type="caution">
    <text evidence="3">The sequence shown here is derived from an EMBL/GenBank/DDBJ whole genome shotgun (WGS) entry which is preliminary data.</text>
</comment>
<protein>
    <submittedName>
        <fullName evidence="3">Uncharacterized protein</fullName>
    </submittedName>
</protein>
<evidence type="ECO:0000313" key="3">
    <source>
        <dbReference type="EMBL" id="TKY86941.1"/>
    </source>
</evidence>
<proteinExistence type="predicted"/>
<feature type="compositionally biased region" description="Polar residues" evidence="1">
    <location>
        <begin position="1"/>
        <end position="21"/>
    </location>
</feature>
<name>A0A4U7KR81_9BASI</name>
<dbReference type="AlphaFoldDB" id="A0A4U7KR81"/>
<organism evidence="3 4">
    <name type="scientific">Sporisorium graminicola</name>
    <dbReference type="NCBI Taxonomy" id="280036"/>
    <lineage>
        <taxon>Eukaryota</taxon>
        <taxon>Fungi</taxon>
        <taxon>Dikarya</taxon>
        <taxon>Basidiomycota</taxon>
        <taxon>Ustilaginomycotina</taxon>
        <taxon>Ustilaginomycetes</taxon>
        <taxon>Ustilaginales</taxon>
        <taxon>Ustilaginaceae</taxon>
        <taxon>Sporisorium</taxon>
    </lineage>
</organism>
<reference evidence="3 4" key="1">
    <citation type="submission" date="2019-05" db="EMBL/GenBank/DDBJ databases">
        <title>Sporisorium graminicola CBS 10092 draft sequencing and annotation.</title>
        <authorList>
            <person name="Solano-Gonzalez S."/>
            <person name="Caddick M.X."/>
            <person name="Darby A."/>
        </authorList>
    </citation>
    <scope>NUCLEOTIDE SEQUENCE [LARGE SCALE GENOMIC DNA]</scope>
    <source>
        <strain evidence="3 4">CBS 10092</strain>
    </source>
</reference>
<dbReference type="OrthoDB" id="10581251at2759"/>
<dbReference type="KEGG" id="sgra:EX895_004229"/>
<keyword evidence="2" id="KW-0472">Membrane</keyword>
<feature type="compositionally biased region" description="Low complexity" evidence="1">
    <location>
        <begin position="25"/>
        <end position="39"/>
    </location>
</feature>
<evidence type="ECO:0000313" key="4">
    <source>
        <dbReference type="Proteomes" id="UP000306050"/>
    </source>
</evidence>
<accession>A0A4U7KR81</accession>
<feature type="transmembrane region" description="Helical" evidence="2">
    <location>
        <begin position="69"/>
        <end position="91"/>
    </location>
</feature>
<sequence length="93" mass="10730">MMSQRSVRSTPQPTTASWTRSDQYEPLATAPPTTPQQELDLGDKLEKPHEHRLRTWLERIEHNQAATRVFWFFVGFYSSALLCGAIIVAIMRK</sequence>
<gene>
    <name evidence="3" type="ORF">EX895_004229</name>
</gene>
<evidence type="ECO:0000256" key="2">
    <source>
        <dbReference type="SAM" id="Phobius"/>
    </source>
</evidence>
<keyword evidence="4" id="KW-1185">Reference proteome</keyword>
<dbReference type="EMBL" id="SRRM01000015">
    <property type="protein sequence ID" value="TKY86941.1"/>
    <property type="molecule type" value="Genomic_DNA"/>
</dbReference>
<keyword evidence="2" id="KW-0812">Transmembrane</keyword>
<evidence type="ECO:0000256" key="1">
    <source>
        <dbReference type="SAM" id="MobiDB-lite"/>
    </source>
</evidence>
<dbReference type="Proteomes" id="UP000306050">
    <property type="component" value="Chromosome SGRAM_23"/>
</dbReference>